<dbReference type="EMBL" id="JADJOT010000004">
    <property type="protein sequence ID" value="MBK7953455.1"/>
    <property type="molecule type" value="Genomic_DNA"/>
</dbReference>
<proteinExistence type="predicted"/>
<dbReference type="Gene3D" id="3.30.2020.10">
    <property type="entry name" value="NE0471-like N-terminal domain"/>
    <property type="match status" value="1"/>
</dbReference>
<protein>
    <submittedName>
        <fullName evidence="1">DUF2442 domain-containing protein</fullName>
    </submittedName>
</protein>
<evidence type="ECO:0000313" key="1">
    <source>
        <dbReference type="EMBL" id="MBK7953455.1"/>
    </source>
</evidence>
<dbReference type="InterPro" id="IPR018841">
    <property type="entry name" value="DUF2442"/>
</dbReference>
<dbReference type="AlphaFoldDB" id="A0A935W758"/>
<reference evidence="1 2" key="1">
    <citation type="submission" date="2020-10" db="EMBL/GenBank/DDBJ databases">
        <title>Connecting structure to function with the recovery of over 1000 high-quality activated sludge metagenome-assembled genomes encoding full-length rRNA genes using long-read sequencing.</title>
        <authorList>
            <person name="Singleton C.M."/>
            <person name="Petriglieri F."/>
            <person name="Kristensen J.M."/>
            <person name="Kirkegaard R.H."/>
            <person name="Michaelsen T.Y."/>
            <person name="Andersen M.H."/>
            <person name="Karst S.M."/>
            <person name="Dueholm M.S."/>
            <person name="Nielsen P.H."/>
            <person name="Albertsen M."/>
        </authorList>
    </citation>
    <scope>NUCLEOTIDE SEQUENCE [LARGE SCALE GENOMIC DNA]</scope>
    <source>
        <strain evidence="1">Fred_18-Q3-R57-64_BAT3C.720</strain>
    </source>
</reference>
<dbReference type="InterPro" id="IPR036782">
    <property type="entry name" value="NE0471-like_N"/>
</dbReference>
<organism evidence="1 2">
    <name type="scientific">Candidatus Accumulibacter affinis</name>
    <dbReference type="NCBI Taxonomy" id="2954384"/>
    <lineage>
        <taxon>Bacteria</taxon>
        <taxon>Pseudomonadati</taxon>
        <taxon>Pseudomonadota</taxon>
        <taxon>Betaproteobacteria</taxon>
        <taxon>Candidatus Accumulibacter</taxon>
    </lineage>
</organism>
<gene>
    <name evidence="1" type="ORF">IPK02_05500</name>
</gene>
<dbReference type="Proteomes" id="UP000706151">
    <property type="component" value="Unassembled WGS sequence"/>
</dbReference>
<dbReference type="SUPFAM" id="SSF143880">
    <property type="entry name" value="NE0471 N-terminal domain-like"/>
    <property type="match status" value="1"/>
</dbReference>
<comment type="caution">
    <text evidence="1">The sequence shown here is derived from an EMBL/GenBank/DDBJ whole genome shotgun (WGS) entry which is preliminary data.</text>
</comment>
<evidence type="ECO:0000313" key="2">
    <source>
        <dbReference type="Proteomes" id="UP000706151"/>
    </source>
</evidence>
<sequence length="93" mass="10132">MTPDVVSVTPLPEFQLETVFANGEVRVLDMRPYLGYPAFAPLAEGGLFMKAHVALGTVAWTDEIDISPDTLYLCGRLLADQSTHRAHSEIGLS</sequence>
<accession>A0A935W758</accession>
<dbReference type="Pfam" id="PF10387">
    <property type="entry name" value="DUF2442"/>
    <property type="match status" value="1"/>
</dbReference>
<name>A0A935W758_9PROT</name>